<reference evidence="1" key="2">
    <citation type="journal article" date="2015" name="Data Brief">
        <title>Shoot transcriptome of the giant reed, Arundo donax.</title>
        <authorList>
            <person name="Barrero R.A."/>
            <person name="Guerrero F.D."/>
            <person name="Moolhuijzen P."/>
            <person name="Goolsby J.A."/>
            <person name="Tidwell J."/>
            <person name="Bellgard S.E."/>
            <person name="Bellgard M.I."/>
        </authorList>
    </citation>
    <scope>NUCLEOTIDE SEQUENCE</scope>
    <source>
        <tissue evidence="1">Shoot tissue taken approximately 20 cm above the soil surface</tissue>
    </source>
</reference>
<organism evidence="1">
    <name type="scientific">Arundo donax</name>
    <name type="common">Giant reed</name>
    <name type="synonym">Donax arundinaceus</name>
    <dbReference type="NCBI Taxonomy" id="35708"/>
    <lineage>
        <taxon>Eukaryota</taxon>
        <taxon>Viridiplantae</taxon>
        <taxon>Streptophyta</taxon>
        <taxon>Embryophyta</taxon>
        <taxon>Tracheophyta</taxon>
        <taxon>Spermatophyta</taxon>
        <taxon>Magnoliopsida</taxon>
        <taxon>Liliopsida</taxon>
        <taxon>Poales</taxon>
        <taxon>Poaceae</taxon>
        <taxon>PACMAD clade</taxon>
        <taxon>Arundinoideae</taxon>
        <taxon>Arundineae</taxon>
        <taxon>Arundo</taxon>
    </lineage>
</organism>
<dbReference type="GO" id="GO:0097367">
    <property type="term" value="F:carbohydrate derivative binding"/>
    <property type="evidence" value="ECO:0007669"/>
    <property type="project" value="InterPro"/>
</dbReference>
<reference evidence="1" key="1">
    <citation type="submission" date="2014-09" db="EMBL/GenBank/DDBJ databases">
        <authorList>
            <person name="Magalhaes I.L.F."/>
            <person name="Oliveira U."/>
            <person name="Santos F.R."/>
            <person name="Vidigal T.H.D.A."/>
            <person name="Brescovit A.D."/>
            <person name="Santos A.J."/>
        </authorList>
    </citation>
    <scope>NUCLEOTIDE SEQUENCE</scope>
    <source>
        <tissue evidence="1">Shoot tissue taken approximately 20 cm above the soil surface</tissue>
    </source>
</reference>
<dbReference type="EMBL" id="GBRH01186136">
    <property type="protein sequence ID" value="JAE11760.1"/>
    <property type="molecule type" value="Transcribed_RNA"/>
</dbReference>
<dbReference type="GO" id="GO:1901135">
    <property type="term" value="P:carbohydrate derivative metabolic process"/>
    <property type="evidence" value="ECO:0007669"/>
    <property type="project" value="InterPro"/>
</dbReference>
<accession>A0A0A9FFE8</accession>
<dbReference type="InterPro" id="IPR046348">
    <property type="entry name" value="SIS_dom_sf"/>
</dbReference>
<protein>
    <submittedName>
        <fullName evidence="1">Uncharacterized protein</fullName>
    </submittedName>
</protein>
<evidence type="ECO:0000313" key="1">
    <source>
        <dbReference type="EMBL" id="JAE11760.1"/>
    </source>
</evidence>
<sequence>MLIGAALMDEETRNTVVEENPAALLALCWYWASEGIANKVCSFIGSAIIQGYK</sequence>
<name>A0A0A9FFE8_ARUDO</name>
<proteinExistence type="predicted"/>
<dbReference type="SUPFAM" id="SSF53697">
    <property type="entry name" value="SIS domain"/>
    <property type="match status" value="1"/>
</dbReference>
<dbReference type="Gene3D" id="3.40.50.10490">
    <property type="entry name" value="Glucose-6-phosphate isomerase like protein, domain 1"/>
    <property type="match status" value="1"/>
</dbReference>
<dbReference type="AlphaFoldDB" id="A0A0A9FFE8"/>